<dbReference type="Proteomes" id="UP000276260">
    <property type="component" value="Unassembled WGS sequence"/>
</dbReference>
<dbReference type="PANTHER" id="PTHR43798:SF31">
    <property type="entry name" value="AB HYDROLASE SUPERFAMILY PROTEIN YCLE"/>
    <property type="match status" value="1"/>
</dbReference>
<dbReference type="GO" id="GO:0016787">
    <property type="term" value="F:hydrolase activity"/>
    <property type="evidence" value="ECO:0007669"/>
    <property type="project" value="UniProtKB-KW"/>
</dbReference>
<comment type="caution">
    <text evidence="4">The sequence shown here is derived from an EMBL/GenBank/DDBJ whole genome shotgun (WGS) entry which is preliminary data.</text>
</comment>
<dbReference type="AlphaFoldDB" id="A0A3P3QCX3"/>
<dbReference type="InterPro" id="IPR000073">
    <property type="entry name" value="AB_hydrolase_1"/>
</dbReference>
<name>A0A3P3QCX3_9GAMM</name>
<keyword evidence="2" id="KW-0732">Signal</keyword>
<feature type="signal peptide" evidence="2">
    <location>
        <begin position="1"/>
        <end position="24"/>
    </location>
</feature>
<evidence type="ECO:0000313" key="4">
    <source>
        <dbReference type="EMBL" id="RRJ18875.1"/>
    </source>
</evidence>
<dbReference type="OrthoDB" id="9779853at2"/>
<dbReference type="SUPFAM" id="SSF53474">
    <property type="entry name" value="alpha/beta-Hydrolases"/>
    <property type="match status" value="1"/>
</dbReference>
<dbReference type="GO" id="GO:0016020">
    <property type="term" value="C:membrane"/>
    <property type="evidence" value="ECO:0007669"/>
    <property type="project" value="TreeGrafter"/>
</dbReference>
<feature type="domain" description="AB hydrolase-1" evidence="3">
    <location>
        <begin position="43"/>
        <end position="287"/>
    </location>
</feature>
<keyword evidence="5" id="KW-1185">Reference proteome</keyword>
<evidence type="ECO:0000256" key="1">
    <source>
        <dbReference type="ARBA" id="ARBA00022801"/>
    </source>
</evidence>
<dbReference type="InterPro" id="IPR050266">
    <property type="entry name" value="AB_hydrolase_sf"/>
</dbReference>
<reference evidence="4 5" key="1">
    <citation type="submission" date="2018-11" db="EMBL/GenBank/DDBJ databases">
        <title>Draft genome analysis of Rheinheimera mesophila isolated from an industrial waste site.</title>
        <authorList>
            <person name="Yu Q."/>
            <person name="Qi Y."/>
            <person name="Zhang H."/>
            <person name="Lu Y."/>
            <person name="Pu J."/>
        </authorList>
    </citation>
    <scope>NUCLEOTIDE SEQUENCE [LARGE SCALE GENOMIC DNA]</scope>
    <source>
        <strain evidence="4 5">IITR13</strain>
    </source>
</reference>
<dbReference type="EMBL" id="RRCF01000006">
    <property type="protein sequence ID" value="RRJ18875.1"/>
    <property type="molecule type" value="Genomic_DNA"/>
</dbReference>
<evidence type="ECO:0000256" key="2">
    <source>
        <dbReference type="SAM" id="SignalP"/>
    </source>
</evidence>
<dbReference type="InterPro" id="IPR029058">
    <property type="entry name" value="AB_hydrolase_fold"/>
</dbReference>
<gene>
    <name evidence="4" type="ORF">EIK76_16075</name>
</gene>
<evidence type="ECO:0000313" key="5">
    <source>
        <dbReference type="Proteomes" id="UP000276260"/>
    </source>
</evidence>
<proteinExistence type="predicted"/>
<protein>
    <submittedName>
        <fullName evidence="4">Alpha/beta hydrolase</fullName>
    </submittedName>
</protein>
<accession>A0A3P3QCX3</accession>
<evidence type="ECO:0000259" key="3">
    <source>
        <dbReference type="Pfam" id="PF12697"/>
    </source>
</evidence>
<dbReference type="Gene3D" id="3.40.50.1820">
    <property type="entry name" value="alpha/beta hydrolase"/>
    <property type="match status" value="1"/>
</dbReference>
<feature type="chain" id="PRO_5018558394" evidence="2">
    <location>
        <begin position="25"/>
        <end position="295"/>
    </location>
</feature>
<sequence length="295" mass="32278">MLKQKAFMLLCSAVFMLLSQSLQADEARTSSFQVLVEGQGKAIILIPGLMSDQRVWQQLATALKPNYQLHLINLAGFAGTPALSTPVKLTEVTAELADYIRHQQLQQPVLIGHSMGAFLAFQLASSYPQLTGKLIAVDGLPYLAPVFSRDSATTVAQMAPQAKMMQQYYQQMTPAQLAASTEQGMAIQVSRPEHAAIITAMAGASDPATVGAVIAELLTTDLRSEVHKIQQPVLLLGAGGAVASEIMRPAVQALYQQQINTISQARLDFNWQARHFMMWDQPEWLLAQITDFIKE</sequence>
<organism evidence="4 5">
    <name type="scientific">Rheinheimera mesophila</name>
    <dbReference type="NCBI Taxonomy" id="1547515"/>
    <lineage>
        <taxon>Bacteria</taxon>
        <taxon>Pseudomonadati</taxon>
        <taxon>Pseudomonadota</taxon>
        <taxon>Gammaproteobacteria</taxon>
        <taxon>Chromatiales</taxon>
        <taxon>Chromatiaceae</taxon>
        <taxon>Rheinheimera</taxon>
    </lineage>
</organism>
<keyword evidence="1 4" id="KW-0378">Hydrolase</keyword>
<dbReference type="Pfam" id="PF12697">
    <property type="entry name" value="Abhydrolase_6"/>
    <property type="match status" value="1"/>
</dbReference>
<dbReference type="PANTHER" id="PTHR43798">
    <property type="entry name" value="MONOACYLGLYCEROL LIPASE"/>
    <property type="match status" value="1"/>
</dbReference>